<dbReference type="EMBL" id="CAJNNW010025829">
    <property type="protein sequence ID" value="CAE8680184.1"/>
    <property type="molecule type" value="Genomic_DNA"/>
</dbReference>
<protein>
    <recommendedName>
        <fullName evidence="3">Replication termination factor 2</fullName>
    </recommendedName>
</protein>
<accession>A0A813JHG6</accession>
<evidence type="ECO:0000313" key="2">
    <source>
        <dbReference type="Proteomes" id="UP000626109"/>
    </source>
</evidence>
<comment type="caution">
    <text evidence="1">The sequence shown here is derived from an EMBL/GenBank/DDBJ whole genome shotgun (WGS) entry which is preliminary data.</text>
</comment>
<gene>
    <name evidence="1" type="ORF">PGLA2088_LOCUS21769</name>
</gene>
<dbReference type="Proteomes" id="UP000626109">
    <property type="component" value="Unassembled WGS sequence"/>
</dbReference>
<sequence length="307" mass="33307">MNSYVQMIYEDRGLGVLQRHSMRMTSCYLSQEALKEPIVADKLGNLYNKEAVIGALLNRSIPEALGHLRGLKDVKQCVITWAEHENEEDKRSGMVCPVSREDLDTGSARAVVIWTTGAVISAKCLKEMKLKDCPVTGKPFDQEKDVIPIAPEGEELAKLKEKLPARKRKASELAAAVPGEGTSASSSAIADGVKAEGVVKTEEVEKNLKEIKENGTGEAKARKWSKEELLHASKNSDVYKKLFTGDRKGFEGLADDIVVVLGCCCCGCCCGCCCCCSGCCYCFLAAHPDNPWSETESSLPAVRSCCS</sequence>
<dbReference type="PANTHER" id="PTHR12775">
    <property type="entry name" value="PROTEIN C20ORF43 HOMOLOG"/>
    <property type="match status" value="1"/>
</dbReference>
<evidence type="ECO:0008006" key="3">
    <source>
        <dbReference type="Google" id="ProtNLM"/>
    </source>
</evidence>
<dbReference type="AlphaFoldDB" id="A0A813JHG6"/>
<dbReference type="InterPro" id="IPR006735">
    <property type="entry name" value="Rtf2"/>
</dbReference>
<organism evidence="1 2">
    <name type="scientific">Polarella glacialis</name>
    <name type="common">Dinoflagellate</name>
    <dbReference type="NCBI Taxonomy" id="89957"/>
    <lineage>
        <taxon>Eukaryota</taxon>
        <taxon>Sar</taxon>
        <taxon>Alveolata</taxon>
        <taxon>Dinophyceae</taxon>
        <taxon>Suessiales</taxon>
        <taxon>Suessiaceae</taxon>
        <taxon>Polarella</taxon>
    </lineage>
</organism>
<dbReference type="GO" id="GO:0006274">
    <property type="term" value="P:DNA replication termination"/>
    <property type="evidence" value="ECO:0007669"/>
    <property type="project" value="TreeGrafter"/>
</dbReference>
<dbReference type="GO" id="GO:0005634">
    <property type="term" value="C:nucleus"/>
    <property type="evidence" value="ECO:0007669"/>
    <property type="project" value="TreeGrafter"/>
</dbReference>
<reference evidence="1" key="1">
    <citation type="submission" date="2021-02" db="EMBL/GenBank/DDBJ databases">
        <authorList>
            <person name="Dougan E. K."/>
            <person name="Rhodes N."/>
            <person name="Thang M."/>
            <person name="Chan C."/>
        </authorList>
    </citation>
    <scope>NUCLEOTIDE SEQUENCE</scope>
</reference>
<dbReference type="PANTHER" id="PTHR12775:SF0">
    <property type="entry name" value="REPLICATION TERMINATION FACTOR 2"/>
    <property type="match status" value="1"/>
</dbReference>
<name>A0A813JHG6_POLGL</name>
<proteinExistence type="predicted"/>
<evidence type="ECO:0000313" key="1">
    <source>
        <dbReference type="EMBL" id="CAE8680184.1"/>
    </source>
</evidence>
<dbReference type="Pfam" id="PF04641">
    <property type="entry name" value="Rtf2"/>
    <property type="match status" value="1"/>
</dbReference>